<accession>A0A4Z1SM44</accession>
<dbReference type="SUPFAM" id="SSF52540">
    <property type="entry name" value="P-loop containing nucleoside triphosphate hydrolases"/>
    <property type="match status" value="1"/>
</dbReference>
<name>A0A4Z1SM44_GIAMU</name>
<dbReference type="SMART" id="SM00292">
    <property type="entry name" value="BRCT"/>
    <property type="match status" value="1"/>
</dbReference>
<evidence type="ECO:0000313" key="3">
    <source>
        <dbReference type="EMBL" id="TNJ26742.1"/>
    </source>
</evidence>
<dbReference type="EMBL" id="VDLU01000004">
    <property type="protein sequence ID" value="TNJ26742.1"/>
    <property type="molecule type" value="Genomic_DNA"/>
</dbReference>
<keyword evidence="1" id="KW-0235">DNA replication</keyword>
<dbReference type="InterPro" id="IPR036420">
    <property type="entry name" value="BRCT_dom_sf"/>
</dbReference>
<dbReference type="AlphaFoldDB" id="A0A4Z1SM44"/>
<organism evidence="3 4">
    <name type="scientific">Giardia muris</name>
    <dbReference type="NCBI Taxonomy" id="5742"/>
    <lineage>
        <taxon>Eukaryota</taxon>
        <taxon>Metamonada</taxon>
        <taxon>Diplomonadida</taxon>
        <taxon>Hexamitidae</taxon>
        <taxon>Giardiinae</taxon>
        <taxon>Giardia</taxon>
    </lineage>
</organism>
<keyword evidence="4" id="KW-1185">Reference proteome</keyword>
<dbReference type="GO" id="GO:0005634">
    <property type="term" value="C:nucleus"/>
    <property type="evidence" value="ECO:0007669"/>
    <property type="project" value="TreeGrafter"/>
</dbReference>
<reference evidence="3 4" key="1">
    <citation type="submission" date="2019-05" db="EMBL/GenBank/DDBJ databases">
        <title>The compact genome of Giardia muris reveals important steps in the evolution of intestinal protozoan parasites.</title>
        <authorList>
            <person name="Xu F."/>
            <person name="Jimenez-Gonzalez A."/>
            <person name="Einarsson E."/>
            <person name="Astvaldsson A."/>
            <person name="Peirasmaki D."/>
            <person name="Eckmann L."/>
            <person name="Andersson J.O."/>
            <person name="Svard S.G."/>
            <person name="Jerlstrom-Hultqvist J."/>
        </authorList>
    </citation>
    <scope>NUCLEOTIDE SEQUENCE [LARGE SCALE GENOMIC DNA]</scope>
    <source>
        <strain evidence="3 4">Roberts-Thomson</strain>
    </source>
</reference>
<evidence type="ECO:0000313" key="4">
    <source>
        <dbReference type="Proteomes" id="UP000315496"/>
    </source>
</evidence>
<dbReference type="PANTHER" id="PTHR23389:SF6">
    <property type="entry name" value="REPLICATION FACTOR C SUBUNIT 1"/>
    <property type="match status" value="1"/>
</dbReference>
<dbReference type="Gene3D" id="3.40.50.300">
    <property type="entry name" value="P-loop containing nucleotide triphosphate hydrolases"/>
    <property type="match status" value="1"/>
</dbReference>
<dbReference type="InterPro" id="IPR003959">
    <property type="entry name" value="ATPase_AAA_core"/>
</dbReference>
<dbReference type="SUPFAM" id="SSF52113">
    <property type="entry name" value="BRCT domain"/>
    <property type="match status" value="1"/>
</dbReference>
<dbReference type="GO" id="GO:0006260">
    <property type="term" value="P:DNA replication"/>
    <property type="evidence" value="ECO:0007669"/>
    <property type="project" value="UniProtKB-KW"/>
</dbReference>
<evidence type="ECO:0000259" key="2">
    <source>
        <dbReference type="PROSITE" id="PS50172"/>
    </source>
</evidence>
<dbReference type="GO" id="GO:0016887">
    <property type="term" value="F:ATP hydrolysis activity"/>
    <property type="evidence" value="ECO:0007669"/>
    <property type="project" value="InterPro"/>
</dbReference>
<sequence>MFDFDADESGVNQRRFFNPPYACEVKLEPKGGLLEFQLRQRPTKTHKPIPTEESKMTATEALSTELTPNQRFYSDVGGVPTVFEAALRSTGLVVDTSSNPIPIFSTMGVEQPTSPKPPPRGPTNVDHSILRPRGVENCLANMTFVRTGQLESMGEDDLKRYISCMGGRVTGSVSGKTSYLIVGSNPGILKQKEARERMCPTLSEEEFFQLVLKKSKLPSDIPWVTYEDSLFPYTQEDLEDMQLIREGGNEALNRLPEREERAVPIGAPPPVAPPPEPAPITFALSNSMWIEEFRPKVLSDIIGNTTTIESLKCWLYCWEDVFLKRRSPQDVTAGLQKGLDKVQEHLKYRAALVHGAVGIGKTMAVSLVVRHCGYEVFNLTASDQRSKSALVAVLSELILGDSITRLIGKRRQGEKKLCVVVDECESIDAGGLPYLVEAATKESTHIPFIFICKEVSDRKLNSLKSGTADFMFRRPPKDVITSRINAFLKAKTLQTSAAILGVMVENHRNDIRHALMELQFIYSIPTSGRQAAHSIQKLSLIMGDMSFFELLKLCLDNRALISHVGRYEPARGPLDVLLKYYNTDVSLLAAGVFENYPTYCRSRILQTYYIISETLSSSELLLARMLTIGDWTSSQSQAVLTALVPNLILNGSPTITQNSSSGYGGGLRFPGETLSLSSSIRANQGRVRGFITNSKLLTNSSTAAYADASYLSQIIGYGWSAYGDMLGKKRRDETANMVDGLDDYTRLLVEGFQTVTSDAWDEFCKVHPLPEKTSRTLSTHIQKLVDYDVQRLDGSGSKRKTKK</sequence>
<feature type="domain" description="BRCT" evidence="2">
    <location>
        <begin position="134"/>
        <end position="220"/>
    </location>
</feature>
<dbReference type="VEuPathDB" id="GiardiaDB:GMRT_10190"/>
<dbReference type="Pfam" id="PF00004">
    <property type="entry name" value="AAA"/>
    <property type="match status" value="1"/>
</dbReference>
<evidence type="ECO:0000256" key="1">
    <source>
        <dbReference type="ARBA" id="ARBA00022705"/>
    </source>
</evidence>
<dbReference type="InterPro" id="IPR027417">
    <property type="entry name" value="P-loop_NTPase"/>
</dbReference>
<dbReference type="OrthoDB" id="446168at2759"/>
<dbReference type="GO" id="GO:0005524">
    <property type="term" value="F:ATP binding"/>
    <property type="evidence" value="ECO:0007669"/>
    <property type="project" value="InterPro"/>
</dbReference>
<gene>
    <name evidence="3" type="ORF">GMRT_10190</name>
</gene>
<dbReference type="Gene3D" id="3.40.50.10190">
    <property type="entry name" value="BRCT domain"/>
    <property type="match status" value="1"/>
</dbReference>
<dbReference type="PROSITE" id="PS50172">
    <property type="entry name" value="BRCT"/>
    <property type="match status" value="1"/>
</dbReference>
<dbReference type="Proteomes" id="UP000315496">
    <property type="component" value="Chromosome 4"/>
</dbReference>
<comment type="caution">
    <text evidence="3">The sequence shown here is derived from an EMBL/GenBank/DDBJ whole genome shotgun (WGS) entry which is preliminary data.</text>
</comment>
<proteinExistence type="predicted"/>
<dbReference type="Pfam" id="PF00533">
    <property type="entry name" value="BRCT"/>
    <property type="match status" value="1"/>
</dbReference>
<protein>
    <submittedName>
        <fullName evidence="3">Replication factor C, subunit 1</fullName>
    </submittedName>
</protein>
<dbReference type="PANTHER" id="PTHR23389">
    <property type="entry name" value="CHROMOSOME TRANSMISSION FIDELITY FACTOR 18"/>
    <property type="match status" value="1"/>
</dbReference>
<dbReference type="InterPro" id="IPR001357">
    <property type="entry name" value="BRCT_dom"/>
</dbReference>
<dbReference type="GO" id="GO:0003677">
    <property type="term" value="F:DNA binding"/>
    <property type="evidence" value="ECO:0007669"/>
    <property type="project" value="TreeGrafter"/>
</dbReference>